<dbReference type="eggNOG" id="COG1695">
    <property type="taxonomic scope" value="Bacteria"/>
</dbReference>
<dbReference type="Pfam" id="PF03551">
    <property type="entry name" value="PadR"/>
    <property type="match status" value="1"/>
</dbReference>
<dbReference type="EMBL" id="FOAT01000002">
    <property type="protein sequence ID" value="SEK42075.1"/>
    <property type="molecule type" value="Genomic_DNA"/>
</dbReference>
<dbReference type="Gene3D" id="1.10.10.10">
    <property type="entry name" value="Winged helix-like DNA-binding domain superfamily/Winged helix DNA-binding domain"/>
    <property type="match status" value="1"/>
</dbReference>
<evidence type="ECO:0000313" key="2">
    <source>
        <dbReference type="EMBL" id="SEK42075.1"/>
    </source>
</evidence>
<evidence type="ECO:0000313" key="5">
    <source>
        <dbReference type="Proteomes" id="UP000186015"/>
    </source>
</evidence>
<gene>
    <name evidence="3" type="ORF">SAMN02910406_01488</name>
    <name evidence="2" type="ORF">SAMN05216469_102284</name>
</gene>
<evidence type="ECO:0000313" key="4">
    <source>
        <dbReference type="Proteomes" id="UP000182192"/>
    </source>
</evidence>
<evidence type="ECO:0000259" key="1">
    <source>
        <dbReference type="Pfam" id="PF03551"/>
    </source>
</evidence>
<dbReference type="AlphaFoldDB" id="A0A1H7H1S9"/>
<dbReference type="Proteomes" id="UP000182192">
    <property type="component" value="Unassembled WGS sequence"/>
</dbReference>
<dbReference type="InterPro" id="IPR052509">
    <property type="entry name" value="Metal_resp_DNA-bind_regulator"/>
</dbReference>
<dbReference type="PANTHER" id="PTHR33169">
    <property type="entry name" value="PADR-FAMILY TRANSCRIPTIONAL REGULATOR"/>
    <property type="match status" value="1"/>
</dbReference>
<organism evidence="2 5">
    <name type="scientific">Ruminococcus albus</name>
    <dbReference type="NCBI Taxonomy" id="1264"/>
    <lineage>
        <taxon>Bacteria</taxon>
        <taxon>Bacillati</taxon>
        <taxon>Bacillota</taxon>
        <taxon>Clostridia</taxon>
        <taxon>Eubacteriales</taxon>
        <taxon>Oscillospiraceae</taxon>
        <taxon>Ruminococcus</taxon>
    </lineage>
</organism>
<dbReference type="InterPro" id="IPR036390">
    <property type="entry name" value="WH_DNA-bd_sf"/>
</dbReference>
<reference evidence="4 5" key="1">
    <citation type="submission" date="2016-10" db="EMBL/GenBank/DDBJ databases">
        <authorList>
            <person name="de Groot N.N."/>
        </authorList>
    </citation>
    <scope>NUCLEOTIDE SEQUENCE [LARGE SCALE GENOMIC DNA]</scope>
    <source>
        <strain evidence="3 4">AR67</strain>
        <strain evidence="2 5">KH2T6</strain>
    </source>
</reference>
<name>A0A1H7H1S9_RUMAL</name>
<dbReference type="InterPro" id="IPR005149">
    <property type="entry name" value="Tscrpt_reg_PadR_N"/>
</dbReference>
<protein>
    <submittedName>
        <fullName evidence="3">PadR family transcriptional regulator, regulatory protein PadR</fullName>
    </submittedName>
    <submittedName>
        <fullName evidence="2">Transcriptional regulator, PadR family</fullName>
    </submittedName>
</protein>
<evidence type="ECO:0000313" key="3">
    <source>
        <dbReference type="EMBL" id="SFC30437.1"/>
    </source>
</evidence>
<proteinExistence type="predicted"/>
<dbReference type="Proteomes" id="UP000186015">
    <property type="component" value="Unassembled WGS sequence"/>
</dbReference>
<dbReference type="SUPFAM" id="SSF46785">
    <property type="entry name" value="Winged helix' DNA-binding domain"/>
    <property type="match status" value="1"/>
</dbReference>
<dbReference type="InterPro" id="IPR036388">
    <property type="entry name" value="WH-like_DNA-bd_sf"/>
</dbReference>
<dbReference type="PANTHER" id="PTHR33169:SF14">
    <property type="entry name" value="TRANSCRIPTIONAL REGULATOR RV3488"/>
    <property type="match status" value="1"/>
</dbReference>
<dbReference type="EMBL" id="FOKQ01000010">
    <property type="protein sequence ID" value="SFC30437.1"/>
    <property type="molecule type" value="Genomic_DNA"/>
</dbReference>
<feature type="domain" description="Transcription regulator PadR N-terminal" evidence="1">
    <location>
        <begin position="25"/>
        <end position="94"/>
    </location>
</feature>
<accession>A0A1H7H1S9</accession>
<sequence>MHRVIKERSRNMGFPVNAGLLDAMVLSVVQNDDTYGYEITQFLRKAVDISESTLYPVLRRLQKNDYLETYDKEFMGRNRRYYRVTPKGNEALEEYRQEWQTHKEKVDSILMNKGADDNEQT</sequence>